<keyword evidence="1" id="KW-0732">Signal</keyword>
<gene>
    <name evidence="2" type="ORF">SAMN05661012_06351</name>
    <name evidence="3" type="ORF">SR876_11585</name>
</gene>
<protein>
    <submittedName>
        <fullName evidence="3">DUF6770 family protein</fullName>
    </submittedName>
</protein>
<proteinExistence type="predicted"/>
<dbReference type="OrthoDB" id="1312899at2"/>
<sequence>MIRRLLTLALFVGASATNVKAQSKLTVDKVYSAYLQNSGTIIQQGQIKGYFYLIQSDKIDRHTNEYTLQIVDENLNKVQDIKFEDTKKLSLLESAYNGNSLAFLFKNEEEKLLQMKVYDLEGKLKFTYSRPYTKKTDALMTQYETLHTDEGMNQTVFNLGDKGFISVLPLRDGREVTYEVDMYSSEKKKQWTYIPDGDDQKYANAEYLGATDSLVILEVIRKNRRMSGSGTAHLVGINPMTKKKVFDIDDEKDKWTFVPSSVLPVAGSGKFIAMGNYYDKDANIAKDASKGLAIYEIDNNGNILNKTYNSWAVDIAKHLPTNTKGKIDNIGYLYIHKMIPGANGKIFIVGEGYKKQASAGGIALTALNAAAGSYRNAGVTKVVVTDLVVMEFDGAYKMKDAKIYDKTNNTVVGGPMSDYVSQHALAMYIKMIGAFDYEFTTGNPDDNNFAICFSDWERSSSYKGQTFNSIRYNGTKFTQDKIELKSKASRMRVLPAKSGSVMIIEYFKKDKKLECRLEKLG</sequence>
<feature type="signal peptide" evidence="1">
    <location>
        <begin position="1"/>
        <end position="21"/>
    </location>
</feature>
<dbReference type="InterPro" id="IPR046661">
    <property type="entry name" value="DUF6770"/>
</dbReference>
<evidence type="ECO:0000313" key="5">
    <source>
        <dbReference type="Proteomes" id="UP001326715"/>
    </source>
</evidence>
<accession>A0A1K1SXA1</accession>
<dbReference type="RefSeq" id="WP_072366180.1">
    <property type="nucleotide sequence ID" value="NZ_CP139972.1"/>
</dbReference>
<dbReference type="EMBL" id="CP140154">
    <property type="protein sequence ID" value="WQG92147.1"/>
    <property type="molecule type" value="Genomic_DNA"/>
</dbReference>
<dbReference type="Proteomes" id="UP001326715">
    <property type="component" value="Chromosome"/>
</dbReference>
<feature type="chain" id="PRO_5013109015" evidence="1">
    <location>
        <begin position="22"/>
        <end position="521"/>
    </location>
</feature>
<evidence type="ECO:0000313" key="3">
    <source>
        <dbReference type="EMBL" id="WQG92147.1"/>
    </source>
</evidence>
<reference evidence="2 4" key="1">
    <citation type="submission" date="2016-11" db="EMBL/GenBank/DDBJ databases">
        <authorList>
            <person name="Jaros S."/>
            <person name="Januszkiewicz K."/>
            <person name="Wedrychowicz H."/>
        </authorList>
    </citation>
    <scope>NUCLEOTIDE SEQUENCE [LARGE SCALE GENOMIC DNA]</scope>
    <source>
        <strain evidence="2 4">DSM 784</strain>
    </source>
</reference>
<evidence type="ECO:0000256" key="1">
    <source>
        <dbReference type="SAM" id="SignalP"/>
    </source>
</evidence>
<dbReference type="Pfam" id="PF20559">
    <property type="entry name" value="DUF6770"/>
    <property type="match status" value="1"/>
</dbReference>
<dbReference type="EMBL" id="FPIZ01000038">
    <property type="protein sequence ID" value="SFW88985.1"/>
    <property type="molecule type" value="Genomic_DNA"/>
</dbReference>
<keyword evidence="5" id="KW-1185">Reference proteome</keyword>
<evidence type="ECO:0000313" key="4">
    <source>
        <dbReference type="Proteomes" id="UP000183788"/>
    </source>
</evidence>
<reference evidence="3 5" key="2">
    <citation type="submission" date="2023-11" db="EMBL/GenBank/DDBJ databases">
        <title>MicrobeMod: A computational toolkit for identifying prokaryotic methylation and restriction-modification with nanopore sequencing.</title>
        <authorList>
            <person name="Crits-Christoph A."/>
            <person name="Kang S.C."/>
            <person name="Lee H."/>
            <person name="Ostrov N."/>
        </authorList>
    </citation>
    <scope>NUCLEOTIDE SEQUENCE [LARGE SCALE GENOMIC DNA]</scope>
    <source>
        <strain evidence="3 5">ATCC 23090</strain>
    </source>
</reference>
<dbReference type="AlphaFoldDB" id="A0A1K1SXA1"/>
<organism evidence="2 4">
    <name type="scientific">Chitinophaga sancti</name>
    <dbReference type="NCBI Taxonomy" id="1004"/>
    <lineage>
        <taxon>Bacteria</taxon>
        <taxon>Pseudomonadati</taxon>
        <taxon>Bacteroidota</taxon>
        <taxon>Chitinophagia</taxon>
        <taxon>Chitinophagales</taxon>
        <taxon>Chitinophagaceae</taxon>
        <taxon>Chitinophaga</taxon>
    </lineage>
</organism>
<name>A0A1K1SXA1_9BACT</name>
<dbReference type="Proteomes" id="UP000183788">
    <property type="component" value="Unassembled WGS sequence"/>
</dbReference>
<evidence type="ECO:0000313" key="2">
    <source>
        <dbReference type="EMBL" id="SFW88985.1"/>
    </source>
</evidence>